<reference evidence="1" key="1">
    <citation type="submission" date="2021-06" db="EMBL/GenBank/DDBJ databases">
        <authorList>
            <person name="Kallberg Y."/>
            <person name="Tangrot J."/>
            <person name="Rosling A."/>
        </authorList>
    </citation>
    <scope>NUCLEOTIDE SEQUENCE</scope>
    <source>
        <strain evidence="1">IL203A</strain>
    </source>
</reference>
<keyword evidence="2" id="KW-1185">Reference proteome</keyword>
<evidence type="ECO:0000313" key="1">
    <source>
        <dbReference type="EMBL" id="CAG8471124.1"/>
    </source>
</evidence>
<dbReference type="EMBL" id="CAJVPU010001104">
    <property type="protein sequence ID" value="CAG8471124.1"/>
    <property type="molecule type" value="Genomic_DNA"/>
</dbReference>
<comment type="caution">
    <text evidence="1">The sequence shown here is derived from an EMBL/GenBank/DDBJ whole genome shotgun (WGS) entry which is preliminary data.</text>
</comment>
<accession>A0ACA9KHM0</accession>
<organism evidence="1 2">
    <name type="scientific">Dentiscutata heterogama</name>
    <dbReference type="NCBI Taxonomy" id="1316150"/>
    <lineage>
        <taxon>Eukaryota</taxon>
        <taxon>Fungi</taxon>
        <taxon>Fungi incertae sedis</taxon>
        <taxon>Mucoromycota</taxon>
        <taxon>Glomeromycotina</taxon>
        <taxon>Glomeromycetes</taxon>
        <taxon>Diversisporales</taxon>
        <taxon>Gigasporaceae</taxon>
        <taxon>Dentiscutata</taxon>
    </lineage>
</organism>
<gene>
    <name evidence="1" type="ORF">DHETER_LOCUS1717</name>
</gene>
<name>A0ACA9KHM0_9GLOM</name>
<dbReference type="Proteomes" id="UP000789702">
    <property type="component" value="Unassembled WGS sequence"/>
</dbReference>
<protein>
    <submittedName>
        <fullName evidence="1">5935_t:CDS:1</fullName>
    </submittedName>
</protein>
<evidence type="ECO:0000313" key="2">
    <source>
        <dbReference type="Proteomes" id="UP000789702"/>
    </source>
</evidence>
<sequence length="52" mass="5947">MNLSTQAQNNPQVVLDDQTTRQVLNPITQNIILQIPPTDKQLTIMLNLKFEN</sequence>
<proteinExistence type="predicted"/>